<dbReference type="KEGG" id="sbf:JCM31447_10110"/>
<reference evidence="1 2" key="1">
    <citation type="submission" date="2018-12" db="EMBL/GenBank/DDBJ databases">
        <title>Rubrispira sanarue gen. nov., sp., nov., a member of the order Silvanigrellales, isolated from a brackish lake in Hamamatsu Japan.</title>
        <authorList>
            <person name="Maejima Y."/>
            <person name="Iino T."/>
            <person name="Muraguchi Y."/>
            <person name="Fukuda K."/>
            <person name="Nojiri H."/>
            <person name="Ohkuma M."/>
            <person name="Moriuchi R."/>
            <person name="Dohra H."/>
            <person name="Kimbara K."/>
            <person name="Shintani M."/>
        </authorList>
    </citation>
    <scope>NUCLEOTIDE SEQUENCE [LARGE SCALE GENOMIC DNA]</scope>
    <source>
        <strain evidence="1 2">RF1110005</strain>
    </source>
</reference>
<organism evidence="1 2">
    <name type="scientific">Fluviispira sanaruensis</name>
    <dbReference type="NCBI Taxonomy" id="2493639"/>
    <lineage>
        <taxon>Bacteria</taxon>
        <taxon>Pseudomonadati</taxon>
        <taxon>Bdellovibrionota</taxon>
        <taxon>Oligoflexia</taxon>
        <taxon>Silvanigrellales</taxon>
        <taxon>Silvanigrellaceae</taxon>
        <taxon>Fluviispira</taxon>
    </lineage>
</organism>
<keyword evidence="2" id="KW-1185">Reference proteome</keyword>
<dbReference type="EMBL" id="AP019368">
    <property type="protein sequence ID" value="BBH52570.1"/>
    <property type="molecule type" value="Genomic_DNA"/>
</dbReference>
<gene>
    <name evidence="1" type="ORF">JCM31447_10110</name>
</gene>
<protein>
    <submittedName>
        <fullName evidence="1">Uncharacterized protein</fullName>
    </submittedName>
</protein>
<accession>A0A4P2VLC8</accession>
<dbReference type="Proteomes" id="UP000291236">
    <property type="component" value="Chromosome"/>
</dbReference>
<proteinExistence type="predicted"/>
<dbReference type="RefSeq" id="WP_246035210.1">
    <property type="nucleotide sequence ID" value="NZ_AP019368.1"/>
</dbReference>
<evidence type="ECO:0000313" key="2">
    <source>
        <dbReference type="Proteomes" id="UP000291236"/>
    </source>
</evidence>
<sequence>MSSSLRNFTAQVRSAYNSAIFSGRLHRMVIDIKKSEYWVEQAPLGFEGRPPAIDNVDESDSLLKTDRRKRLLDSLDDKAKQQMNREMTTSSSSNKKFYSIRSIPVVQREILRPITWQEINDSIIYKQKFLGRVVVAKFTSGLISKEIKYEDVAKSGDKNKTNYAYIYFLPNGSLTPTSLQMTSKSAEEPSLLETNGPKFTLNINTLTGQTRLLEGFQNADFTPPKK</sequence>
<dbReference type="AlphaFoldDB" id="A0A4P2VLC8"/>
<name>A0A4P2VLC8_FLUSA</name>
<evidence type="ECO:0000313" key="1">
    <source>
        <dbReference type="EMBL" id="BBH52570.1"/>
    </source>
</evidence>